<sequence>MPQRKSAWQHTYSNISIRALNILLESSNVVETCTSQSGSKPDTTRYNTSEAPSTRDLILASSPPPQQAPEAHSAAFSIPISMAFPQPIGVLPQLLATNTAAAATASATTDPTVLVESASLISIALAVLYSLGLIFLYILTFVLIYGMTAVTLEIIRRMYSQQDANDSRRGRLHLEFRVLFFSALSFLPYLLVSITVFSPDAPEILKGASSFSRMLAILFGFAVFDVACVLMAALGTLLVRATGMIYVSEQEQVNEGQLQELEQLNGAEGMERNLGSRDDWRTKSSA</sequence>
<reference evidence="3" key="1">
    <citation type="submission" date="2023-06" db="EMBL/GenBank/DDBJ databases">
        <title>Black Yeasts Isolated from many extreme environments.</title>
        <authorList>
            <person name="Coleine C."/>
            <person name="Stajich J.E."/>
            <person name="Selbmann L."/>
        </authorList>
    </citation>
    <scope>NUCLEOTIDE SEQUENCE</scope>
    <source>
        <strain evidence="3">CCFEE 5200</strain>
    </source>
</reference>
<evidence type="ECO:0000313" key="4">
    <source>
        <dbReference type="Proteomes" id="UP001175353"/>
    </source>
</evidence>
<dbReference type="EMBL" id="JAUJLE010000034">
    <property type="protein sequence ID" value="KAK1001310.1"/>
    <property type="molecule type" value="Genomic_DNA"/>
</dbReference>
<feature type="transmembrane region" description="Helical" evidence="2">
    <location>
        <begin position="127"/>
        <end position="155"/>
    </location>
</feature>
<name>A0AAN6KV12_9PEZI</name>
<evidence type="ECO:0000256" key="2">
    <source>
        <dbReference type="SAM" id="Phobius"/>
    </source>
</evidence>
<feature type="transmembrane region" description="Helical" evidence="2">
    <location>
        <begin position="176"/>
        <end position="197"/>
    </location>
</feature>
<evidence type="ECO:0000313" key="3">
    <source>
        <dbReference type="EMBL" id="KAK1001310.1"/>
    </source>
</evidence>
<accession>A0AAN6KV12</accession>
<keyword evidence="2" id="KW-0472">Membrane</keyword>
<protein>
    <submittedName>
        <fullName evidence="3">Uncharacterized protein</fullName>
    </submittedName>
</protein>
<keyword evidence="2" id="KW-0812">Transmembrane</keyword>
<feature type="region of interest" description="Disordered" evidence="1">
    <location>
        <begin position="33"/>
        <end position="52"/>
    </location>
</feature>
<proteinExistence type="predicted"/>
<keyword evidence="2" id="KW-1133">Transmembrane helix</keyword>
<organism evidence="3 4">
    <name type="scientific">Friedmanniomyces endolithicus</name>
    <dbReference type="NCBI Taxonomy" id="329885"/>
    <lineage>
        <taxon>Eukaryota</taxon>
        <taxon>Fungi</taxon>
        <taxon>Dikarya</taxon>
        <taxon>Ascomycota</taxon>
        <taxon>Pezizomycotina</taxon>
        <taxon>Dothideomycetes</taxon>
        <taxon>Dothideomycetidae</taxon>
        <taxon>Mycosphaerellales</taxon>
        <taxon>Teratosphaeriaceae</taxon>
        <taxon>Friedmanniomyces</taxon>
    </lineage>
</organism>
<feature type="transmembrane region" description="Helical" evidence="2">
    <location>
        <begin position="217"/>
        <end position="239"/>
    </location>
</feature>
<comment type="caution">
    <text evidence="3">The sequence shown here is derived from an EMBL/GenBank/DDBJ whole genome shotgun (WGS) entry which is preliminary data.</text>
</comment>
<gene>
    <name evidence="3" type="ORF">LTR91_005362</name>
</gene>
<evidence type="ECO:0000256" key="1">
    <source>
        <dbReference type="SAM" id="MobiDB-lite"/>
    </source>
</evidence>
<dbReference type="Proteomes" id="UP001175353">
    <property type="component" value="Unassembled WGS sequence"/>
</dbReference>
<keyword evidence="4" id="KW-1185">Reference proteome</keyword>
<dbReference type="AlphaFoldDB" id="A0AAN6KV12"/>